<feature type="chain" id="PRO_5034959632" description="pancreatic elastase II" evidence="12">
    <location>
        <begin position="17"/>
        <end position="269"/>
    </location>
</feature>
<dbReference type="PROSITE" id="PS50240">
    <property type="entry name" value="TRYPSIN_DOM"/>
    <property type="match status" value="1"/>
</dbReference>
<dbReference type="CDD" id="cd00190">
    <property type="entry name" value="Tryp_SPc"/>
    <property type="match status" value="1"/>
</dbReference>
<dbReference type="InterPro" id="IPR009003">
    <property type="entry name" value="Peptidase_S1_PA"/>
</dbReference>
<keyword evidence="2" id="KW-0964">Secreted</keyword>
<comment type="catalytic activity">
    <reaction evidence="9">
        <text>Preferential cleavage: Leu-|-Xaa, Met-|-Xaa and Phe-|-Xaa. Hydrolyzes elastin.</text>
        <dbReference type="EC" id="3.4.21.71"/>
    </reaction>
</comment>
<evidence type="ECO:0000256" key="9">
    <source>
        <dbReference type="ARBA" id="ARBA00036026"/>
    </source>
</evidence>
<evidence type="ECO:0000256" key="6">
    <source>
        <dbReference type="ARBA" id="ARBA00022825"/>
    </source>
</evidence>
<dbReference type="Gene3D" id="2.40.10.10">
    <property type="entry name" value="Trypsin-like serine proteases"/>
    <property type="match status" value="2"/>
</dbReference>
<dbReference type="PROSITE" id="PS00134">
    <property type="entry name" value="TRYPSIN_HIS"/>
    <property type="match status" value="1"/>
</dbReference>
<keyword evidence="15" id="KW-1185">Reference proteome</keyword>
<evidence type="ECO:0000256" key="2">
    <source>
        <dbReference type="ARBA" id="ARBA00022525"/>
    </source>
</evidence>
<keyword evidence="4 12" id="KW-0732">Signal</keyword>
<evidence type="ECO:0000256" key="4">
    <source>
        <dbReference type="ARBA" id="ARBA00022729"/>
    </source>
</evidence>
<dbReference type="InterPro" id="IPR050850">
    <property type="entry name" value="Peptidase_S1_Elastase_sf"/>
</dbReference>
<dbReference type="SUPFAM" id="SSF50494">
    <property type="entry name" value="Trypsin-like serine proteases"/>
    <property type="match status" value="1"/>
</dbReference>
<dbReference type="Ensembl" id="ENSLLET00000038109.1">
    <property type="protein sequence ID" value="ENSLLEP00000036691.1"/>
    <property type="gene ID" value="ENSLLEG00000023247.1"/>
</dbReference>
<dbReference type="InterPro" id="IPR018114">
    <property type="entry name" value="TRYPSIN_HIS"/>
</dbReference>
<name>A0A8C5QG12_9ANUR</name>
<organism evidence="14 15">
    <name type="scientific">Leptobrachium leishanense</name>
    <name type="common">Leishan spiny toad</name>
    <dbReference type="NCBI Taxonomy" id="445787"/>
    <lineage>
        <taxon>Eukaryota</taxon>
        <taxon>Metazoa</taxon>
        <taxon>Chordata</taxon>
        <taxon>Craniata</taxon>
        <taxon>Vertebrata</taxon>
        <taxon>Euteleostomi</taxon>
        <taxon>Amphibia</taxon>
        <taxon>Batrachia</taxon>
        <taxon>Anura</taxon>
        <taxon>Pelobatoidea</taxon>
        <taxon>Megophryidae</taxon>
        <taxon>Leptobrachium</taxon>
    </lineage>
</organism>
<dbReference type="AlphaFoldDB" id="A0A8C5QG12"/>
<dbReference type="PANTHER" id="PTHR24257:SF19">
    <property type="entry name" value="CHYMOTRYPSIN-LIKE ELASTASE FAMILY MEMBER 2B"/>
    <property type="match status" value="1"/>
</dbReference>
<dbReference type="FunFam" id="2.40.10.10:FF:000280">
    <property type="match status" value="1"/>
</dbReference>
<evidence type="ECO:0000256" key="5">
    <source>
        <dbReference type="ARBA" id="ARBA00022801"/>
    </source>
</evidence>
<dbReference type="SMART" id="SM00020">
    <property type="entry name" value="Tryp_SPc"/>
    <property type="match status" value="1"/>
</dbReference>
<evidence type="ECO:0000256" key="8">
    <source>
        <dbReference type="ARBA" id="ARBA00023157"/>
    </source>
</evidence>
<evidence type="ECO:0000256" key="7">
    <source>
        <dbReference type="ARBA" id="ARBA00023145"/>
    </source>
</evidence>
<dbReference type="InterPro" id="IPR043504">
    <property type="entry name" value="Peptidase_S1_PA_chymotrypsin"/>
</dbReference>
<dbReference type="GO" id="GO:0006508">
    <property type="term" value="P:proteolysis"/>
    <property type="evidence" value="ECO:0007669"/>
    <property type="project" value="UniProtKB-KW"/>
</dbReference>
<dbReference type="InterPro" id="IPR001314">
    <property type="entry name" value="Peptidase_S1A"/>
</dbReference>
<sequence length="269" mass="29379">MLSILALALLAAGASGCGVATYQPSLSRVVNGDEVNPHSWPWQASVQYIYNGYWYHTCGGILIAPNWVLTAAHCISSSYTYRVMMGKHNFREFEEGQKTISVSKLINHSRWNSNRLSNGFDISLLKLSESVEYSDTIQPGCLPPAGFILQHNTSCYVTGWGNLQTNGPAPDKLQQGLLLVVDHATCSQFDWWGNSVRNNMICGGGDGIISSCYGDSGGPLNCRNAEGAWEIHGLVSFGSSLGCNYYKKPSVFTRVSEFNSWITTTIASN</sequence>
<evidence type="ECO:0000259" key="13">
    <source>
        <dbReference type="PROSITE" id="PS50240"/>
    </source>
</evidence>
<keyword evidence="7" id="KW-0865">Zymogen</keyword>
<dbReference type="PANTHER" id="PTHR24257">
    <property type="entry name" value="CHYMOTRYPSIN-LIKE ELASTASE FAMILY MEMBER"/>
    <property type="match status" value="1"/>
</dbReference>
<dbReference type="GO" id="GO:0005615">
    <property type="term" value="C:extracellular space"/>
    <property type="evidence" value="ECO:0007669"/>
    <property type="project" value="TreeGrafter"/>
</dbReference>
<evidence type="ECO:0000256" key="1">
    <source>
        <dbReference type="ARBA" id="ARBA00004613"/>
    </source>
</evidence>
<keyword evidence="3 11" id="KW-0645">Protease</keyword>
<dbReference type="Pfam" id="PF00089">
    <property type="entry name" value="Trypsin"/>
    <property type="match status" value="1"/>
</dbReference>
<dbReference type="InterPro" id="IPR033116">
    <property type="entry name" value="TRYPSIN_SER"/>
</dbReference>
<evidence type="ECO:0000256" key="11">
    <source>
        <dbReference type="RuleBase" id="RU363034"/>
    </source>
</evidence>
<dbReference type="PRINTS" id="PR00722">
    <property type="entry name" value="CHYMOTRYPSIN"/>
</dbReference>
<dbReference type="FunFam" id="2.40.10.10:FF:000004">
    <property type="entry name" value="Tryptase gamma 1"/>
    <property type="match status" value="1"/>
</dbReference>
<evidence type="ECO:0000256" key="3">
    <source>
        <dbReference type="ARBA" id="ARBA00022670"/>
    </source>
</evidence>
<dbReference type="Proteomes" id="UP000694569">
    <property type="component" value="Unplaced"/>
</dbReference>
<protein>
    <recommendedName>
        <fullName evidence="10">pancreatic elastase II</fullName>
        <ecNumber evidence="10">3.4.21.71</ecNumber>
    </recommendedName>
</protein>
<keyword evidence="8" id="KW-1015">Disulfide bond</keyword>
<reference evidence="14" key="1">
    <citation type="submission" date="2025-08" db="UniProtKB">
        <authorList>
            <consortium name="Ensembl"/>
        </authorList>
    </citation>
    <scope>IDENTIFICATION</scope>
</reference>
<dbReference type="PROSITE" id="PS00135">
    <property type="entry name" value="TRYPSIN_SER"/>
    <property type="match status" value="1"/>
</dbReference>
<comment type="subcellular location">
    <subcellularLocation>
        <location evidence="1">Secreted</location>
    </subcellularLocation>
</comment>
<feature type="signal peptide" evidence="12">
    <location>
        <begin position="1"/>
        <end position="16"/>
    </location>
</feature>
<evidence type="ECO:0000313" key="15">
    <source>
        <dbReference type="Proteomes" id="UP000694569"/>
    </source>
</evidence>
<dbReference type="GO" id="GO:0004252">
    <property type="term" value="F:serine-type endopeptidase activity"/>
    <property type="evidence" value="ECO:0007669"/>
    <property type="project" value="UniProtKB-EC"/>
</dbReference>
<proteinExistence type="predicted"/>
<evidence type="ECO:0000313" key="14">
    <source>
        <dbReference type="Ensembl" id="ENSLLEP00000036691.1"/>
    </source>
</evidence>
<keyword evidence="5 11" id="KW-0378">Hydrolase</keyword>
<reference evidence="14" key="2">
    <citation type="submission" date="2025-09" db="UniProtKB">
        <authorList>
            <consortium name="Ensembl"/>
        </authorList>
    </citation>
    <scope>IDENTIFICATION</scope>
</reference>
<keyword evidence="6 11" id="KW-0720">Serine protease</keyword>
<evidence type="ECO:0000256" key="10">
    <source>
        <dbReference type="ARBA" id="ARBA00038991"/>
    </source>
</evidence>
<dbReference type="InterPro" id="IPR001254">
    <property type="entry name" value="Trypsin_dom"/>
</dbReference>
<evidence type="ECO:0000256" key="12">
    <source>
        <dbReference type="SAM" id="SignalP"/>
    </source>
</evidence>
<accession>A0A8C5QG12</accession>
<dbReference type="GeneTree" id="ENSGT01030000234528"/>
<feature type="domain" description="Peptidase S1" evidence="13">
    <location>
        <begin position="29"/>
        <end position="267"/>
    </location>
</feature>
<dbReference type="EC" id="3.4.21.71" evidence="10"/>